<reference evidence="2 3" key="1">
    <citation type="submission" date="2019-12" db="EMBL/GenBank/DDBJ databases">
        <title>Whole-genome analyses of novel actinobacteria.</title>
        <authorList>
            <person name="Sahin N."/>
            <person name="Saygin H."/>
        </authorList>
    </citation>
    <scope>NUCLEOTIDE SEQUENCE [LARGE SCALE GENOMIC DNA]</scope>
    <source>
        <strain evidence="2 3">KC615</strain>
    </source>
</reference>
<dbReference type="CDD" id="cd21141">
    <property type="entry name" value="Cas6_III-like"/>
    <property type="match status" value="1"/>
</dbReference>
<dbReference type="AlphaFoldDB" id="A0A6I4VT44"/>
<keyword evidence="3" id="KW-1185">Reference proteome</keyword>
<evidence type="ECO:0000313" key="2">
    <source>
        <dbReference type="EMBL" id="MXQ54737.1"/>
    </source>
</evidence>
<evidence type="ECO:0000313" key="3">
    <source>
        <dbReference type="Proteomes" id="UP000430692"/>
    </source>
</evidence>
<gene>
    <name evidence="2" type="ORF">GSM42_13630</name>
</gene>
<feature type="domain" description="CRISPR-associated protein Cas6 C-terminal" evidence="1">
    <location>
        <begin position="148"/>
        <end position="263"/>
    </location>
</feature>
<proteinExistence type="predicted"/>
<dbReference type="InterPro" id="IPR019267">
    <property type="entry name" value="CRISPR-assoc_Cas6_C"/>
</dbReference>
<organism evidence="2 3">
    <name type="scientific">Shimazuella alba</name>
    <dbReference type="NCBI Taxonomy" id="2690964"/>
    <lineage>
        <taxon>Bacteria</taxon>
        <taxon>Bacillati</taxon>
        <taxon>Bacillota</taxon>
        <taxon>Bacilli</taxon>
        <taxon>Bacillales</taxon>
        <taxon>Thermoactinomycetaceae</taxon>
        <taxon>Shimazuella</taxon>
    </lineage>
</organism>
<protein>
    <submittedName>
        <fullName evidence="2">CRISPR system precrRNA processing endoribonuclease RAMP protein Cas6</fullName>
    </submittedName>
</protein>
<dbReference type="Pfam" id="PF10040">
    <property type="entry name" value="CRISPR_Cas6"/>
    <property type="match status" value="1"/>
</dbReference>
<accession>A0A6I4VT44</accession>
<dbReference type="Gene3D" id="3.30.70.1900">
    <property type="match status" value="1"/>
</dbReference>
<dbReference type="EMBL" id="WUUL01000009">
    <property type="protein sequence ID" value="MXQ54737.1"/>
    <property type="molecule type" value="Genomic_DNA"/>
</dbReference>
<dbReference type="RefSeq" id="WP_160802091.1">
    <property type="nucleotide sequence ID" value="NZ_WUUL01000009.1"/>
</dbReference>
<sequence>MITGRLCNPTSIYDDSEFHQHICRDGMKGENMYTLTLTLNLLTRKKEFTGVHYRRLHAFVLGSMKESDPALSEEIHSRIERQIFAISYEQEKIRIYTPSKRIISCLQQTLLDRKLVDLFDWQAQIIEIAAIFTTPEEVQNTFHEKFTLRFVTPTTFYQYGNYYPLPELNRLLSSASKVMQIVEGVEVSKHQLETMARMIRIESANIKTERISFGKFNIIGFCGELSLQCKALPKEDQYIVWKLVNYGTMMGFGYKTAWGLGRTQLIIPKSSAHVRNP</sequence>
<name>A0A6I4VT44_9BACL</name>
<evidence type="ECO:0000259" key="1">
    <source>
        <dbReference type="Pfam" id="PF10040"/>
    </source>
</evidence>
<dbReference type="Proteomes" id="UP000430692">
    <property type="component" value="Unassembled WGS sequence"/>
</dbReference>
<comment type="caution">
    <text evidence="2">The sequence shown here is derived from an EMBL/GenBank/DDBJ whole genome shotgun (WGS) entry which is preliminary data.</text>
</comment>